<organism evidence="6 7">
    <name type="scientific">Nocardia vulneris</name>
    <dbReference type="NCBI Taxonomy" id="1141657"/>
    <lineage>
        <taxon>Bacteria</taxon>
        <taxon>Bacillati</taxon>
        <taxon>Actinomycetota</taxon>
        <taxon>Actinomycetes</taxon>
        <taxon>Mycobacteriales</taxon>
        <taxon>Nocardiaceae</taxon>
        <taxon>Nocardia</taxon>
    </lineage>
</organism>
<dbReference type="Gene3D" id="1.10.357.10">
    <property type="entry name" value="Tetracycline Repressor, domain 2"/>
    <property type="match status" value="1"/>
</dbReference>
<dbReference type="SUPFAM" id="SSF46689">
    <property type="entry name" value="Homeodomain-like"/>
    <property type="match status" value="1"/>
</dbReference>
<dbReference type="PANTHER" id="PTHR30055">
    <property type="entry name" value="HTH-TYPE TRANSCRIPTIONAL REGULATOR RUTR"/>
    <property type="match status" value="1"/>
</dbReference>
<dbReference type="SUPFAM" id="SSF48498">
    <property type="entry name" value="Tetracyclin repressor-like, C-terminal domain"/>
    <property type="match status" value="1"/>
</dbReference>
<dbReference type="PANTHER" id="PTHR30055:SF148">
    <property type="entry name" value="TETR-FAMILY TRANSCRIPTIONAL REGULATOR"/>
    <property type="match status" value="1"/>
</dbReference>
<dbReference type="Proteomes" id="UP000031364">
    <property type="component" value="Unassembled WGS sequence"/>
</dbReference>
<dbReference type="InterPro" id="IPR001647">
    <property type="entry name" value="HTH_TetR"/>
</dbReference>
<reference evidence="6 7" key="1">
    <citation type="journal article" date="2014" name="Int. J. Syst. Evol. Microbiol.">
        <title>Nocardia vulneris sp. nov., isolated from wounds of human patients in North America.</title>
        <authorList>
            <person name="Lasker B.A."/>
            <person name="Bell M."/>
            <person name="Klenk H.P."/>
            <person name="Sproer C."/>
            <person name="Schumann C."/>
            <person name="Schumann P."/>
            <person name="Brown J.M."/>
        </authorList>
    </citation>
    <scope>NUCLEOTIDE SEQUENCE [LARGE SCALE GENOMIC DNA]</scope>
    <source>
        <strain evidence="6 7">W9851</strain>
    </source>
</reference>
<sequence length="206" mass="21540">MTDAEATPGSIRPGGRTARVRESVLKVAGDLLAERGFGQLDLAEVAAAAEVGKTTVYRRWRTPTGLITDLLIDMAEQSVGHTDTGSLLDDLTANARLVARTLTDPRQGKLFQAVIAAGTCDEAAATALRRFYDVRLTEWSPCVHRAIERGEVPPGTDARAVLSAVSAPLYYRLLASGDPIDDDAAVAAAHAAVTAAAAGVFVSAPS</sequence>
<accession>A0ABR4ZBU2</accession>
<proteinExistence type="predicted"/>
<feature type="domain" description="HTH tetR-type" evidence="5">
    <location>
        <begin position="18"/>
        <end position="78"/>
    </location>
</feature>
<keyword evidence="7" id="KW-1185">Reference proteome</keyword>
<evidence type="ECO:0000259" key="5">
    <source>
        <dbReference type="PROSITE" id="PS50977"/>
    </source>
</evidence>
<evidence type="ECO:0000313" key="6">
    <source>
        <dbReference type="EMBL" id="KIA62713.1"/>
    </source>
</evidence>
<dbReference type="Gene3D" id="1.10.10.60">
    <property type="entry name" value="Homeodomain-like"/>
    <property type="match status" value="1"/>
</dbReference>
<dbReference type="InterPro" id="IPR011075">
    <property type="entry name" value="TetR_C"/>
</dbReference>
<evidence type="ECO:0000256" key="4">
    <source>
        <dbReference type="PROSITE-ProRule" id="PRU00335"/>
    </source>
</evidence>
<name>A0ABR4ZBU2_9NOCA</name>
<evidence type="ECO:0000256" key="3">
    <source>
        <dbReference type="ARBA" id="ARBA00023163"/>
    </source>
</evidence>
<evidence type="ECO:0000256" key="2">
    <source>
        <dbReference type="ARBA" id="ARBA00023125"/>
    </source>
</evidence>
<protein>
    <submittedName>
        <fullName evidence="6">TetR family transcriptional regulator</fullName>
    </submittedName>
</protein>
<evidence type="ECO:0000313" key="7">
    <source>
        <dbReference type="Proteomes" id="UP000031364"/>
    </source>
</evidence>
<dbReference type="EMBL" id="JNFP01000029">
    <property type="protein sequence ID" value="KIA62713.1"/>
    <property type="molecule type" value="Genomic_DNA"/>
</dbReference>
<dbReference type="InterPro" id="IPR036271">
    <property type="entry name" value="Tet_transcr_reg_TetR-rel_C_sf"/>
</dbReference>
<evidence type="ECO:0000256" key="1">
    <source>
        <dbReference type="ARBA" id="ARBA00023015"/>
    </source>
</evidence>
<keyword evidence="2 4" id="KW-0238">DNA-binding</keyword>
<keyword evidence="1" id="KW-0805">Transcription regulation</keyword>
<gene>
    <name evidence="6" type="ORF">FG87_23810</name>
</gene>
<comment type="caution">
    <text evidence="6">The sequence shown here is derived from an EMBL/GenBank/DDBJ whole genome shotgun (WGS) entry which is preliminary data.</text>
</comment>
<keyword evidence="3" id="KW-0804">Transcription</keyword>
<dbReference type="RefSeq" id="WP_043674535.1">
    <property type="nucleotide sequence ID" value="NZ_BDCI01000036.1"/>
</dbReference>
<dbReference type="PROSITE" id="PS50977">
    <property type="entry name" value="HTH_TETR_2"/>
    <property type="match status" value="1"/>
</dbReference>
<dbReference type="Pfam" id="PF00440">
    <property type="entry name" value="TetR_N"/>
    <property type="match status" value="1"/>
</dbReference>
<dbReference type="InterPro" id="IPR009057">
    <property type="entry name" value="Homeodomain-like_sf"/>
</dbReference>
<dbReference type="InterPro" id="IPR050109">
    <property type="entry name" value="HTH-type_TetR-like_transc_reg"/>
</dbReference>
<feature type="DNA-binding region" description="H-T-H motif" evidence="4">
    <location>
        <begin position="41"/>
        <end position="60"/>
    </location>
</feature>
<dbReference type="Pfam" id="PF16859">
    <property type="entry name" value="TetR_C_11"/>
    <property type="match status" value="1"/>
</dbReference>